<dbReference type="SMART" id="SM00382">
    <property type="entry name" value="AAA"/>
    <property type="match status" value="1"/>
</dbReference>
<evidence type="ECO:0000256" key="8">
    <source>
        <dbReference type="ARBA" id="ARBA00022989"/>
    </source>
</evidence>
<comment type="subcellular location">
    <subcellularLocation>
        <location evidence="1">Cell membrane</location>
        <topology evidence="1">Multi-pass membrane protein</topology>
    </subcellularLocation>
</comment>
<evidence type="ECO:0000256" key="10">
    <source>
        <dbReference type="ARBA" id="ARBA00034018"/>
    </source>
</evidence>
<dbReference type="PROSITE" id="PS00211">
    <property type="entry name" value="ABC_TRANSPORTER_1"/>
    <property type="match status" value="1"/>
</dbReference>
<evidence type="ECO:0000259" key="12">
    <source>
        <dbReference type="PROSITE" id="PS50893"/>
    </source>
</evidence>
<dbReference type="PANTHER" id="PTHR43553">
    <property type="entry name" value="HEAVY METAL TRANSPORTER"/>
    <property type="match status" value="1"/>
</dbReference>
<keyword evidence="8 11" id="KW-1133">Transmembrane helix</keyword>
<keyword evidence="6" id="KW-0547">Nucleotide-binding</keyword>
<dbReference type="EMBL" id="JBHSUC010000001">
    <property type="protein sequence ID" value="MFC6360790.1"/>
    <property type="molecule type" value="Genomic_DNA"/>
</dbReference>
<dbReference type="InterPro" id="IPR027417">
    <property type="entry name" value="P-loop_NTPase"/>
</dbReference>
<dbReference type="InterPro" id="IPR011527">
    <property type="entry name" value="ABC1_TM_dom"/>
</dbReference>
<dbReference type="InterPro" id="IPR015856">
    <property type="entry name" value="ABC_transpr_CbiO/EcfA_su"/>
</dbReference>
<feature type="transmembrane region" description="Helical" evidence="11">
    <location>
        <begin position="124"/>
        <end position="143"/>
    </location>
</feature>
<keyword evidence="7" id="KW-0067">ATP-binding</keyword>
<name>A0ABW1VKH2_9GAMM</name>
<feature type="transmembrane region" description="Helical" evidence="11">
    <location>
        <begin position="56"/>
        <end position="80"/>
    </location>
</feature>
<feature type="domain" description="ABC transmembrane type-1" evidence="13">
    <location>
        <begin position="12"/>
        <end position="290"/>
    </location>
</feature>
<keyword evidence="4" id="KW-0813">Transport</keyword>
<evidence type="ECO:0000313" key="14">
    <source>
        <dbReference type="EMBL" id="MFC6360790.1"/>
    </source>
</evidence>
<evidence type="ECO:0000256" key="4">
    <source>
        <dbReference type="ARBA" id="ARBA00022448"/>
    </source>
</evidence>
<evidence type="ECO:0000256" key="3">
    <source>
        <dbReference type="ARBA" id="ARBA00012191"/>
    </source>
</evidence>
<dbReference type="InterPro" id="IPR036640">
    <property type="entry name" value="ABC1_TM_sf"/>
</dbReference>
<organism evidence="14 15">
    <name type="scientific">Tatumella punctata</name>
    <dbReference type="NCBI Taxonomy" id="399969"/>
    <lineage>
        <taxon>Bacteria</taxon>
        <taxon>Pseudomonadati</taxon>
        <taxon>Pseudomonadota</taxon>
        <taxon>Gammaproteobacteria</taxon>
        <taxon>Enterobacterales</taxon>
        <taxon>Erwiniaceae</taxon>
        <taxon>Tatumella</taxon>
    </lineage>
</organism>
<dbReference type="RefSeq" id="WP_343877401.1">
    <property type="nucleotide sequence ID" value="NZ_BAAAFW010000059.1"/>
</dbReference>
<comment type="caution">
    <text evidence="14">The sequence shown here is derived from an EMBL/GenBank/DDBJ whole genome shotgun (WGS) entry which is preliminary data.</text>
</comment>
<dbReference type="InterPro" id="IPR017871">
    <property type="entry name" value="ABC_transporter-like_CS"/>
</dbReference>
<sequence length="546" mass="61663">MSLLRSILKQHLLAIGGIILLNLTSACLGIFTIAYINQTLADESSLYTGLSKLTGLLILLLLITLAAQWGLTALGHHFIWQKRSRIIRQMMATPLDKLEQQGDGELLSLLGPDIRNITLAFVRLPELIQGVVLGGVAIGYLGYLSLPVSGIVIIWMGLTFYTGYRMVAKVYHHIRHVRDYESQLQEVFQVVIHGKKELSLNPARARHFYDHDYQQAALGYRQHIIRADSFHISAINWSNIMMLGLIGLIFLASRSLGWISATTATSFSLTVLFLRSPLLQAIGAWPTLLSGELAWQKINQIFPDRATTEPPPATAIPADWQILRWENLSWYYPQSGFRVGPVNATLRRGEIVFIIGANGSGKSTLSQMLAGLYKDPQAKVWLDNQPLDNTGLKSLFSVVFTRPYLFKTLFVEPQPEDQALTEQWLEKMQLGEKIYVEDHQLSTLELSQGQKKRVALLLALAEKRDILFLDEWAAEQDPQFRRYFYRELLPWLVSQGKTLLIISHDDDYFDVADRVLQMQQGQLMELSAAQRRQAAREVLAQPVQGG</sequence>
<dbReference type="PROSITE" id="PS50893">
    <property type="entry name" value="ABC_TRANSPORTER_2"/>
    <property type="match status" value="1"/>
</dbReference>
<evidence type="ECO:0000256" key="6">
    <source>
        <dbReference type="ARBA" id="ARBA00022741"/>
    </source>
</evidence>
<keyword evidence="5 11" id="KW-0812">Transmembrane</keyword>
<comment type="similarity">
    <text evidence="2">Belongs to the ABC transporter superfamily. Drug exporter-2 (TC 3.A.1.117) family.</text>
</comment>
<keyword evidence="15" id="KW-1185">Reference proteome</keyword>
<dbReference type="InterPro" id="IPR003593">
    <property type="entry name" value="AAA+_ATPase"/>
</dbReference>
<dbReference type="PROSITE" id="PS51257">
    <property type="entry name" value="PROKAR_LIPOPROTEIN"/>
    <property type="match status" value="1"/>
</dbReference>
<protein>
    <recommendedName>
        <fullName evidence="3">ABC-type xenobiotic transporter</fullName>
        <ecNumber evidence="3">7.6.2.2</ecNumber>
    </recommendedName>
</protein>
<dbReference type="PROSITE" id="PS50929">
    <property type="entry name" value="ABC_TM1F"/>
    <property type="match status" value="1"/>
</dbReference>
<evidence type="ECO:0000256" key="1">
    <source>
        <dbReference type="ARBA" id="ARBA00004651"/>
    </source>
</evidence>
<feature type="transmembrane region" description="Helical" evidence="11">
    <location>
        <begin position="230"/>
        <end position="250"/>
    </location>
</feature>
<dbReference type="Gene3D" id="1.20.1560.10">
    <property type="entry name" value="ABC transporter type 1, transmembrane domain"/>
    <property type="match status" value="1"/>
</dbReference>
<dbReference type="SUPFAM" id="SSF90123">
    <property type="entry name" value="ABC transporter transmembrane region"/>
    <property type="match status" value="1"/>
</dbReference>
<feature type="transmembrane region" description="Helical" evidence="11">
    <location>
        <begin position="12"/>
        <end position="36"/>
    </location>
</feature>
<dbReference type="Proteomes" id="UP001596215">
    <property type="component" value="Unassembled WGS sequence"/>
</dbReference>
<dbReference type="Gene3D" id="3.40.50.300">
    <property type="entry name" value="P-loop containing nucleotide triphosphate hydrolases"/>
    <property type="match status" value="1"/>
</dbReference>
<dbReference type="EC" id="7.6.2.2" evidence="3"/>
<keyword evidence="9 11" id="KW-0472">Membrane</keyword>
<accession>A0ABW1VKH2</accession>
<dbReference type="PANTHER" id="PTHR43553:SF11">
    <property type="entry name" value="ABC TRANSPORTER ATP-BINDING_PERMEASE PROTEIN YOJI"/>
    <property type="match status" value="1"/>
</dbReference>
<evidence type="ECO:0000256" key="5">
    <source>
        <dbReference type="ARBA" id="ARBA00022692"/>
    </source>
</evidence>
<evidence type="ECO:0000256" key="2">
    <source>
        <dbReference type="ARBA" id="ARBA00006526"/>
    </source>
</evidence>
<dbReference type="NCBIfam" id="NF007813">
    <property type="entry name" value="PRK10522.1"/>
    <property type="match status" value="1"/>
</dbReference>
<dbReference type="Pfam" id="PF00005">
    <property type="entry name" value="ABC_tran"/>
    <property type="match status" value="1"/>
</dbReference>
<gene>
    <name evidence="14" type="ORF">ACFP73_01520</name>
</gene>
<dbReference type="NCBIfam" id="TIGR01194">
    <property type="entry name" value="cyc_pep_trnsptr"/>
    <property type="match status" value="1"/>
</dbReference>
<dbReference type="InterPro" id="IPR003439">
    <property type="entry name" value="ABC_transporter-like_ATP-bd"/>
</dbReference>
<dbReference type="SUPFAM" id="SSF52540">
    <property type="entry name" value="P-loop containing nucleoside triphosphate hydrolases"/>
    <property type="match status" value="1"/>
</dbReference>
<evidence type="ECO:0000313" key="15">
    <source>
        <dbReference type="Proteomes" id="UP001596215"/>
    </source>
</evidence>
<evidence type="ECO:0000256" key="9">
    <source>
        <dbReference type="ARBA" id="ARBA00023136"/>
    </source>
</evidence>
<reference evidence="15" key="1">
    <citation type="journal article" date="2019" name="Int. J. Syst. Evol. Microbiol.">
        <title>The Global Catalogue of Microorganisms (GCM) 10K type strain sequencing project: providing services to taxonomists for standard genome sequencing and annotation.</title>
        <authorList>
            <consortium name="The Broad Institute Genomics Platform"/>
            <consortium name="The Broad Institute Genome Sequencing Center for Infectious Disease"/>
            <person name="Wu L."/>
            <person name="Ma J."/>
        </authorList>
    </citation>
    <scope>NUCLEOTIDE SEQUENCE [LARGE SCALE GENOMIC DNA]</scope>
    <source>
        <strain evidence="15">CGMCC 4.1530</strain>
    </source>
</reference>
<comment type="catalytic activity">
    <reaction evidence="10">
        <text>ATP + H2O + xenobioticSide 1 = ADP + phosphate + xenobioticSide 2.</text>
        <dbReference type="EC" id="7.6.2.2"/>
    </reaction>
</comment>
<dbReference type="InterPro" id="IPR005898">
    <property type="entry name" value="Cyc_pep_transpt_SyrD/YojI"/>
</dbReference>
<proteinExistence type="inferred from homology"/>
<feature type="domain" description="ABC transporter" evidence="12">
    <location>
        <begin position="323"/>
        <end position="545"/>
    </location>
</feature>
<evidence type="ECO:0000256" key="7">
    <source>
        <dbReference type="ARBA" id="ARBA00022840"/>
    </source>
</evidence>
<feature type="transmembrane region" description="Helical" evidence="11">
    <location>
        <begin position="149"/>
        <end position="168"/>
    </location>
</feature>
<evidence type="ECO:0000259" key="13">
    <source>
        <dbReference type="PROSITE" id="PS50929"/>
    </source>
</evidence>
<dbReference type="CDD" id="cd03225">
    <property type="entry name" value="ABC_cobalt_CbiO_domain1"/>
    <property type="match status" value="1"/>
</dbReference>
<dbReference type="InterPro" id="IPR050095">
    <property type="entry name" value="ECF_ABC_transporter_ATP-bd"/>
</dbReference>
<evidence type="ECO:0000256" key="11">
    <source>
        <dbReference type="SAM" id="Phobius"/>
    </source>
</evidence>